<gene>
    <name evidence="2" type="ORF">SISSUDRAFT_1038240</name>
</gene>
<dbReference type="AlphaFoldDB" id="A0A165X155"/>
<accession>A0A165X155</accession>
<feature type="region of interest" description="Disordered" evidence="1">
    <location>
        <begin position="203"/>
        <end position="271"/>
    </location>
</feature>
<name>A0A165X155_9AGAM</name>
<dbReference type="EMBL" id="KV428477">
    <property type="protein sequence ID" value="KZT31733.1"/>
    <property type="molecule type" value="Genomic_DNA"/>
</dbReference>
<dbReference type="Proteomes" id="UP000076798">
    <property type="component" value="Unassembled WGS sequence"/>
</dbReference>
<keyword evidence="3" id="KW-1185">Reference proteome</keyword>
<protein>
    <submittedName>
        <fullName evidence="2">Uncharacterized protein</fullName>
    </submittedName>
</protein>
<evidence type="ECO:0000313" key="2">
    <source>
        <dbReference type="EMBL" id="KZT31733.1"/>
    </source>
</evidence>
<feature type="compositionally biased region" description="Low complexity" evidence="1">
    <location>
        <begin position="207"/>
        <end position="219"/>
    </location>
</feature>
<evidence type="ECO:0000256" key="1">
    <source>
        <dbReference type="SAM" id="MobiDB-lite"/>
    </source>
</evidence>
<feature type="compositionally biased region" description="Polar residues" evidence="1">
    <location>
        <begin position="220"/>
        <end position="243"/>
    </location>
</feature>
<reference evidence="2 3" key="1">
    <citation type="journal article" date="2016" name="Mol. Biol. Evol.">
        <title>Comparative Genomics of Early-Diverging Mushroom-Forming Fungi Provides Insights into the Origins of Lignocellulose Decay Capabilities.</title>
        <authorList>
            <person name="Nagy L.G."/>
            <person name="Riley R."/>
            <person name="Tritt A."/>
            <person name="Adam C."/>
            <person name="Daum C."/>
            <person name="Floudas D."/>
            <person name="Sun H."/>
            <person name="Yadav J.S."/>
            <person name="Pangilinan J."/>
            <person name="Larsson K.H."/>
            <person name="Matsuura K."/>
            <person name="Barry K."/>
            <person name="Labutti K."/>
            <person name="Kuo R."/>
            <person name="Ohm R.A."/>
            <person name="Bhattacharya S.S."/>
            <person name="Shirouzu T."/>
            <person name="Yoshinaga Y."/>
            <person name="Martin F.M."/>
            <person name="Grigoriev I.V."/>
            <person name="Hibbett D.S."/>
        </authorList>
    </citation>
    <scope>NUCLEOTIDE SEQUENCE [LARGE SCALE GENOMIC DNA]</scope>
    <source>
        <strain evidence="2 3">HHB10207 ss-3</strain>
    </source>
</reference>
<organism evidence="2 3">
    <name type="scientific">Sistotremastrum suecicum HHB10207 ss-3</name>
    <dbReference type="NCBI Taxonomy" id="1314776"/>
    <lineage>
        <taxon>Eukaryota</taxon>
        <taxon>Fungi</taxon>
        <taxon>Dikarya</taxon>
        <taxon>Basidiomycota</taxon>
        <taxon>Agaricomycotina</taxon>
        <taxon>Agaricomycetes</taxon>
        <taxon>Sistotremastrales</taxon>
        <taxon>Sistotremastraceae</taxon>
        <taxon>Sistotremastrum</taxon>
    </lineage>
</organism>
<feature type="region of interest" description="Disordered" evidence="1">
    <location>
        <begin position="281"/>
        <end position="300"/>
    </location>
</feature>
<evidence type="ECO:0000313" key="3">
    <source>
        <dbReference type="Proteomes" id="UP000076798"/>
    </source>
</evidence>
<sequence length="300" mass="32947">MDEHHVPSPAQALQYRKLNQKEADPIRSVRLQRCLEVIKGGFDPLTDPLFPRYILAAWEKRGLPRDLKHLKFDAIRPFVSGDVFTKDGQLMILDADPASAAKYCEFLILRRYMSDHTFRDVAKAKSANVSSAQDTHLVLLKALGPKALAALLSTMGKYFPTCSYVLEVSPAQPVAMILVSLYSCHSSLLAEALSNVLSRNQKNLGTGNHSRSSSGSHNSVQDGWSTSSYPTHSRQASSSTVATELSIHQGAKQDKDPRSVLPQSEFGEKTEQLTEQLAQVKLDTNFKGASGSKPKPAKRG</sequence>
<proteinExistence type="predicted"/>